<dbReference type="EMBL" id="GEDG01025525">
    <property type="protein sequence ID" value="JAP15189.1"/>
    <property type="molecule type" value="Transcribed_RNA"/>
</dbReference>
<reference evidence="1" key="1">
    <citation type="submission" date="2015-12" db="EMBL/GenBank/DDBJ databases">
        <title>Gene expression during late stages of embryo sac development: a critical building block for successful pollen-pistil interactions.</title>
        <authorList>
            <person name="Liu Y."/>
            <person name="Joly V."/>
            <person name="Sabar M."/>
            <person name="Matton D.P."/>
        </authorList>
    </citation>
    <scope>NUCLEOTIDE SEQUENCE</scope>
</reference>
<sequence>SLGNPHVALGVELCQSSSSYHGIKVRSISILGLPHVGLPYYILRSQILGARGGVGVSTVQMSNHELASRVDLHPRSISLSAKSYINEAKSIFSLLESL</sequence>
<evidence type="ECO:0000313" key="1">
    <source>
        <dbReference type="EMBL" id="JAP15189.1"/>
    </source>
</evidence>
<proteinExistence type="predicted"/>
<accession>A0A0V0H484</accession>
<protein>
    <submittedName>
        <fullName evidence="1">Putative ovule protein</fullName>
    </submittedName>
</protein>
<dbReference type="AlphaFoldDB" id="A0A0V0H484"/>
<name>A0A0V0H484_SOLCH</name>
<organism evidence="1">
    <name type="scientific">Solanum chacoense</name>
    <name type="common">Chaco potato</name>
    <dbReference type="NCBI Taxonomy" id="4108"/>
    <lineage>
        <taxon>Eukaryota</taxon>
        <taxon>Viridiplantae</taxon>
        <taxon>Streptophyta</taxon>
        <taxon>Embryophyta</taxon>
        <taxon>Tracheophyta</taxon>
        <taxon>Spermatophyta</taxon>
        <taxon>Magnoliopsida</taxon>
        <taxon>eudicotyledons</taxon>
        <taxon>Gunneridae</taxon>
        <taxon>Pentapetalae</taxon>
        <taxon>asterids</taxon>
        <taxon>lamiids</taxon>
        <taxon>Solanales</taxon>
        <taxon>Solanaceae</taxon>
        <taxon>Solanoideae</taxon>
        <taxon>Solaneae</taxon>
        <taxon>Solanum</taxon>
    </lineage>
</organism>
<feature type="non-terminal residue" evidence="1">
    <location>
        <position position="1"/>
    </location>
</feature>